<feature type="compositionally biased region" description="Low complexity" evidence="1">
    <location>
        <begin position="49"/>
        <end position="58"/>
    </location>
</feature>
<dbReference type="Gene3D" id="2.40.100.10">
    <property type="entry name" value="Cyclophilin-like"/>
    <property type="match status" value="1"/>
</dbReference>
<dbReference type="PANTHER" id="PTHR11071:SF577">
    <property type="entry name" value="PEPTIDYL-PROLYL CIS-TRANS ISOMERASE"/>
    <property type="match status" value="1"/>
</dbReference>
<keyword evidence="4" id="KW-1185">Reference proteome</keyword>
<dbReference type="Pfam" id="PF00160">
    <property type="entry name" value="Pro_isomerase"/>
    <property type="match status" value="1"/>
</dbReference>
<feature type="compositionally biased region" description="Gly residues" evidence="1">
    <location>
        <begin position="34"/>
        <end position="48"/>
    </location>
</feature>
<dbReference type="GO" id="GO:0003755">
    <property type="term" value="F:peptidyl-prolyl cis-trans isomerase activity"/>
    <property type="evidence" value="ECO:0007669"/>
    <property type="project" value="InterPro"/>
</dbReference>
<dbReference type="GO" id="GO:0016018">
    <property type="term" value="F:cyclosporin A binding"/>
    <property type="evidence" value="ECO:0007669"/>
    <property type="project" value="TreeGrafter"/>
</dbReference>
<dbReference type="AlphaFoldDB" id="A0A553NSU5"/>
<dbReference type="OMA" id="QAWKNES"/>
<dbReference type="InterPro" id="IPR002130">
    <property type="entry name" value="Cyclophilin-type_PPIase_dom"/>
</dbReference>
<dbReference type="GO" id="GO:0006457">
    <property type="term" value="P:protein folding"/>
    <property type="evidence" value="ECO:0007669"/>
    <property type="project" value="TreeGrafter"/>
</dbReference>
<feature type="compositionally biased region" description="Gly residues" evidence="1">
    <location>
        <begin position="16"/>
        <end position="25"/>
    </location>
</feature>
<dbReference type="EMBL" id="VCGU01000010">
    <property type="protein sequence ID" value="TRY68483.1"/>
    <property type="molecule type" value="Genomic_DNA"/>
</dbReference>
<accession>A0A553NSU5</accession>
<dbReference type="OrthoDB" id="252722at2759"/>
<dbReference type="GO" id="GO:0005737">
    <property type="term" value="C:cytoplasm"/>
    <property type="evidence" value="ECO:0007669"/>
    <property type="project" value="TreeGrafter"/>
</dbReference>
<gene>
    <name evidence="3" type="ORF">TCAL_01385</name>
</gene>
<feature type="region of interest" description="Disordered" evidence="1">
    <location>
        <begin position="1"/>
        <end position="62"/>
    </location>
</feature>
<evidence type="ECO:0000259" key="2">
    <source>
        <dbReference type="PROSITE" id="PS50072"/>
    </source>
</evidence>
<feature type="region of interest" description="Disordered" evidence="1">
    <location>
        <begin position="469"/>
        <end position="498"/>
    </location>
</feature>
<dbReference type="STRING" id="6832.A0A553NSU5"/>
<dbReference type="PANTHER" id="PTHR11071">
    <property type="entry name" value="PEPTIDYL-PROLYL CIS-TRANS ISOMERASE"/>
    <property type="match status" value="1"/>
</dbReference>
<reference evidence="3 4" key="1">
    <citation type="journal article" date="2018" name="Nat. Ecol. Evol.">
        <title>Genomic signatures of mitonuclear coevolution across populations of Tigriopus californicus.</title>
        <authorList>
            <person name="Barreto F.S."/>
            <person name="Watson E.T."/>
            <person name="Lima T.G."/>
            <person name="Willett C.S."/>
            <person name="Edmands S."/>
            <person name="Li W."/>
            <person name="Burton R.S."/>
        </authorList>
    </citation>
    <scope>NUCLEOTIDE SEQUENCE [LARGE SCALE GENOMIC DNA]</scope>
    <source>
        <strain evidence="3 4">San Diego</strain>
    </source>
</reference>
<proteinExistence type="predicted"/>
<feature type="compositionally biased region" description="Polar residues" evidence="1">
    <location>
        <begin position="267"/>
        <end position="277"/>
    </location>
</feature>
<protein>
    <recommendedName>
        <fullName evidence="2">PPIase cyclophilin-type domain-containing protein</fullName>
    </recommendedName>
</protein>
<dbReference type="InterPro" id="IPR029000">
    <property type="entry name" value="Cyclophilin-like_dom_sf"/>
</dbReference>
<name>A0A553NSU5_TIGCA</name>
<evidence type="ECO:0000313" key="4">
    <source>
        <dbReference type="Proteomes" id="UP000318571"/>
    </source>
</evidence>
<feature type="compositionally biased region" description="Low complexity" evidence="1">
    <location>
        <begin position="391"/>
        <end position="407"/>
    </location>
</feature>
<evidence type="ECO:0000256" key="1">
    <source>
        <dbReference type="SAM" id="MobiDB-lite"/>
    </source>
</evidence>
<feature type="domain" description="PPIase cyclophilin-type" evidence="2">
    <location>
        <begin position="613"/>
        <end position="773"/>
    </location>
</feature>
<feature type="region of interest" description="Disordered" evidence="1">
    <location>
        <begin position="249"/>
        <end position="322"/>
    </location>
</feature>
<feature type="region of interest" description="Disordered" evidence="1">
    <location>
        <begin position="525"/>
        <end position="548"/>
    </location>
</feature>
<dbReference type="Proteomes" id="UP000318571">
    <property type="component" value="Chromosome 1"/>
</dbReference>
<dbReference type="PROSITE" id="PS50072">
    <property type="entry name" value="CSA_PPIASE_2"/>
    <property type="match status" value="1"/>
</dbReference>
<comment type="caution">
    <text evidence="3">The sequence shown here is derived from an EMBL/GenBank/DDBJ whole genome shotgun (WGS) entry which is preliminary data.</text>
</comment>
<dbReference type="SUPFAM" id="SSF50891">
    <property type="entry name" value="Cyclophilin-like"/>
    <property type="match status" value="1"/>
</dbReference>
<sequence>MSVGEALASTNPYPPGGGGTGGANPGEGRASSGSGAGPGGPGSAGVGLVGPHPHNGGPALMGGVGGGNGGGLMPHAPIALKAKEEILTSLHLIKDIRRLETYQRDFFLKVKESLNHVHLLLDHQLMDMAWSDNLIHCEESLLKASVHLAGSSPSQISEIYSLLLQDRDKLNHRFQELSVKSSLSEYVVNSRSLLDIETIHIAAESILRNEKPIQAPPDKSIPVDHTFFLANFCTTSIASSMLASFIPPKSRDKTTFQSAPRYEHHPSSSMKPTNHALSSHPMGHHPSGVPGLGHSGGSSLSNVPHGPPPKLGDDPSFYPPSGVAVPNSNGLYNREEFINAVVMQNSAEAAAAAVAHAQDELAKNVFGGHELVSAISQITRGDDVVSPPKPKSSSNSGPSHLPPGSGSRKMPTELWGGNGGGGAGGSGAGAKDEGVPSRSPGIMLPSDGGLNNGFISKANSGKVKRVHKNEGLSLGDGGGSESIPSDSEDGRNVAFGGAGGVSPGEFDASKPLSFARIASLNLEKQAVQRPSPQPTPTSTGQSPAPPSMLATAKVVGSVVSNSSVGGPSLLIPSGSSPIPMLPPQSQPSGSDPLANPAVMSILSLPSSNNPRYFFEISMEGKKLGKAIIEVEPAMAPKMAQNFGYLVTGERGYGYKGCQFFQAWKNESVICGDWEHNSGRGGRSALDLGPLFTPDETRLPCIRGAVGMRRMSKKHSSLNQVASQFRIILANMNTQFTGIFGRIIDGIEALDKVANVGGEGGRPEKIAMISACGIYKS</sequence>
<organism evidence="3 4">
    <name type="scientific">Tigriopus californicus</name>
    <name type="common">Marine copepod</name>
    <dbReference type="NCBI Taxonomy" id="6832"/>
    <lineage>
        <taxon>Eukaryota</taxon>
        <taxon>Metazoa</taxon>
        <taxon>Ecdysozoa</taxon>
        <taxon>Arthropoda</taxon>
        <taxon>Crustacea</taxon>
        <taxon>Multicrustacea</taxon>
        <taxon>Hexanauplia</taxon>
        <taxon>Copepoda</taxon>
        <taxon>Harpacticoida</taxon>
        <taxon>Harpacticidae</taxon>
        <taxon>Tigriopus</taxon>
    </lineage>
</organism>
<feature type="region of interest" description="Disordered" evidence="1">
    <location>
        <begin position="379"/>
        <end position="449"/>
    </location>
</feature>
<evidence type="ECO:0000313" key="3">
    <source>
        <dbReference type="EMBL" id="TRY68483.1"/>
    </source>
</evidence>
<feature type="compositionally biased region" description="Gly residues" evidence="1">
    <location>
        <begin position="416"/>
        <end position="428"/>
    </location>
</feature>